<evidence type="ECO:0000259" key="2">
    <source>
        <dbReference type="SMART" id="SM00822"/>
    </source>
</evidence>
<dbReference type="InterPro" id="IPR036291">
    <property type="entry name" value="NAD(P)-bd_dom_sf"/>
</dbReference>
<organism evidence="3 4">
    <name type="scientific">Mycolicibacter heraklionensis</name>
    <dbReference type="NCBI Taxonomy" id="512402"/>
    <lineage>
        <taxon>Bacteria</taxon>
        <taxon>Bacillati</taxon>
        <taxon>Actinomycetota</taxon>
        <taxon>Actinomycetes</taxon>
        <taxon>Mycobacteriales</taxon>
        <taxon>Mycobacteriaceae</taxon>
        <taxon>Mycolicibacter</taxon>
    </lineage>
</organism>
<dbReference type="InterPro" id="IPR002347">
    <property type="entry name" value="SDR_fam"/>
</dbReference>
<dbReference type="AlphaFoldDB" id="A0A9X7WJZ7"/>
<dbReference type="SUPFAM" id="SSF51735">
    <property type="entry name" value="NAD(P)-binding Rossmann-fold domains"/>
    <property type="match status" value="1"/>
</dbReference>
<dbReference type="CDD" id="cd05233">
    <property type="entry name" value="SDR_c"/>
    <property type="match status" value="1"/>
</dbReference>
<sequence length="520" mass="52691">MTDRQRVVAVTGGGGGIGAAIAQALGRAGDFVVTLDPLVSLDGSQTLPAPEQTTAVRIVAAGGTARASGVSVTDAAALQKLFTDLADEFGGLDAVVNVAGISRPTSYTTGSSRDWQDVLAVHLDGYRNVLCAAMPLMAAAGRGHILGVTSGSGWRSADTGAYGCAKRAVAALTWQLGRHAPDGVTVNAISPIAATRMVAVALAKTSTSVTGGLSLAAMPSPEDLGALAAHLVADDFATCQGRVLFAAGSEIAMIDEPRLIEAVRDTDLPHLLDTATSIALVPAETHQTTGGGGNARFGSILAEPAPAELPRPAAHTCAVAADSPAVASAVAGALGRRGVSVTTVDEPAGLAGIPALDAVVIASSSTPSTAAAPGWQRILDEHGDIVAQIHRDARWSRAVADLAIATNRPIRLVGLHDATTAGGRSRAQAAAQLARAGRQATDGLVLPFTISAESDAIPADFIAHLLCSQLTGDLAGAELVTGEGWFGLRNHPRPVGSISFGGPDVPPWFDTALQEVVQPR</sequence>
<dbReference type="GO" id="GO:0016616">
    <property type="term" value="F:oxidoreductase activity, acting on the CH-OH group of donors, NAD or NADP as acceptor"/>
    <property type="evidence" value="ECO:0007669"/>
    <property type="project" value="TreeGrafter"/>
</dbReference>
<accession>A0A9X7WJZ7</accession>
<evidence type="ECO:0000313" key="4">
    <source>
        <dbReference type="Proteomes" id="UP000825008"/>
    </source>
</evidence>
<dbReference type="EMBL" id="CP080997">
    <property type="protein sequence ID" value="QZA09641.1"/>
    <property type="molecule type" value="Genomic_DNA"/>
</dbReference>
<dbReference type="Gene3D" id="3.40.50.720">
    <property type="entry name" value="NAD(P)-binding Rossmann-like Domain"/>
    <property type="match status" value="1"/>
</dbReference>
<gene>
    <name evidence="3" type="ORF">K3U94_10690</name>
</gene>
<comment type="similarity">
    <text evidence="1">Belongs to the short-chain dehydrogenases/reductases (SDR) family.</text>
</comment>
<dbReference type="PANTHER" id="PTHR42760">
    <property type="entry name" value="SHORT-CHAIN DEHYDROGENASES/REDUCTASES FAMILY MEMBER"/>
    <property type="match status" value="1"/>
</dbReference>
<name>A0A9X7WJZ7_9MYCO</name>
<evidence type="ECO:0000313" key="3">
    <source>
        <dbReference type="EMBL" id="QZA09641.1"/>
    </source>
</evidence>
<dbReference type="SMART" id="SM00822">
    <property type="entry name" value="PKS_KR"/>
    <property type="match status" value="1"/>
</dbReference>
<feature type="domain" description="Ketoreductase" evidence="2">
    <location>
        <begin position="6"/>
        <end position="195"/>
    </location>
</feature>
<dbReference type="PRINTS" id="PR00081">
    <property type="entry name" value="GDHRDH"/>
</dbReference>
<dbReference type="Proteomes" id="UP000825008">
    <property type="component" value="Chromosome"/>
</dbReference>
<protein>
    <submittedName>
        <fullName evidence="3">SDR family oxidoreductase</fullName>
    </submittedName>
</protein>
<proteinExistence type="inferred from homology"/>
<dbReference type="InterPro" id="IPR057326">
    <property type="entry name" value="KR_dom"/>
</dbReference>
<dbReference type="PANTHER" id="PTHR42760:SF40">
    <property type="entry name" value="3-OXOACYL-[ACYL-CARRIER-PROTEIN] REDUCTASE, CHLOROPLASTIC"/>
    <property type="match status" value="1"/>
</dbReference>
<dbReference type="GO" id="GO:0030497">
    <property type="term" value="P:fatty acid elongation"/>
    <property type="evidence" value="ECO:0007669"/>
    <property type="project" value="TreeGrafter"/>
</dbReference>
<reference evidence="3" key="1">
    <citation type="submission" date="2021-08" db="EMBL/GenBank/DDBJ databases">
        <title>Whole genome sequencing of non-tuberculosis mycobacteria type-strains.</title>
        <authorList>
            <person name="Igarashi Y."/>
            <person name="Osugi A."/>
            <person name="Mitarai S."/>
        </authorList>
    </citation>
    <scope>NUCLEOTIDE SEQUENCE</scope>
    <source>
        <strain evidence="3">JCM 30995</strain>
    </source>
</reference>
<dbReference type="Pfam" id="PF00106">
    <property type="entry name" value="adh_short"/>
    <property type="match status" value="1"/>
</dbReference>
<evidence type="ECO:0000256" key="1">
    <source>
        <dbReference type="ARBA" id="ARBA00006484"/>
    </source>
</evidence>
<dbReference type="KEGG" id="mher:K3U94_10690"/>
<dbReference type="RefSeq" id="WP_220696455.1">
    <property type="nucleotide sequence ID" value="NZ_CP080997.1"/>
</dbReference>